<dbReference type="CDD" id="cd00093">
    <property type="entry name" value="HTH_XRE"/>
    <property type="match status" value="1"/>
</dbReference>
<keyword evidence="3" id="KW-1185">Reference proteome</keyword>
<dbReference type="InterPro" id="IPR010982">
    <property type="entry name" value="Lambda_DNA-bd_dom_sf"/>
</dbReference>
<feature type="domain" description="HTH cro/C1-type" evidence="1">
    <location>
        <begin position="138"/>
        <end position="188"/>
    </location>
</feature>
<evidence type="ECO:0000259" key="1">
    <source>
        <dbReference type="PROSITE" id="PS50943"/>
    </source>
</evidence>
<dbReference type="InterPro" id="IPR001387">
    <property type="entry name" value="Cro/C1-type_HTH"/>
</dbReference>
<organism evidence="2 3">
    <name type="scientific">Streptomyces hyderabadensis</name>
    <dbReference type="NCBI Taxonomy" id="598549"/>
    <lineage>
        <taxon>Bacteria</taxon>
        <taxon>Bacillati</taxon>
        <taxon>Actinomycetota</taxon>
        <taxon>Actinomycetes</taxon>
        <taxon>Kitasatosporales</taxon>
        <taxon>Streptomycetaceae</taxon>
        <taxon>Streptomyces</taxon>
    </lineage>
</organism>
<proteinExistence type="predicted"/>
<gene>
    <name evidence="2" type="ORF">GCM10023257_33790</name>
</gene>
<dbReference type="PROSITE" id="PS50943">
    <property type="entry name" value="HTH_CROC1"/>
    <property type="match status" value="1"/>
</dbReference>
<dbReference type="Gene3D" id="1.10.260.40">
    <property type="entry name" value="lambda repressor-like DNA-binding domains"/>
    <property type="match status" value="1"/>
</dbReference>
<dbReference type="Pfam" id="PF13560">
    <property type="entry name" value="HTH_31"/>
    <property type="match status" value="1"/>
</dbReference>
<dbReference type="InterPro" id="IPR041413">
    <property type="entry name" value="MLTR_LBD"/>
</dbReference>
<evidence type="ECO:0000313" key="3">
    <source>
        <dbReference type="Proteomes" id="UP001500610"/>
    </source>
</evidence>
<dbReference type="Proteomes" id="UP001500610">
    <property type="component" value="Unassembled WGS sequence"/>
</dbReference>
<dbReference type="SUPFAM" id="SSF47413">
    <property type="entry name" value="lambda repressor-like DNA-binding domains"/>
    <property type="match status" value="1"/>
</dbReference>
<dbReference type="PANTHER" id="PTHR35010">
    <property type="entry name" value="BLL4672 PROTEIN-RELATED"/>
    <property type="match status" value="1"/>
</dbReference>
<accession>A0ABP9I7A9</accession>
<reference evidence="3" key="1">
    <citation type="journal article" date="2019" name="Int. J. Syst. Evol. Microbiol.">
        <title>The Global Catalogue of Microorganisms (GCM) 10K type strain sequencing project: providing services to taxonomists for standard genome sequencing and annotation.</title>
        <authorList>
            <consortium name="The Broad Institute Genomics Platform"/>
            <consortium name="The Broad Institute Genome Sequencing Center for Infectious Disease"/>
            <person name="Wu L."/>
            <person name="Ma J."/>
        </authorList>
    </citation>
    <scope>NUCLEOTIDE SEQUENCE [LARGE SCALE GENOMIC DNA]</scope>
    <source>
        <strain evidence="3">JCM 17657</strain>
    </source>
</reference>
<protein>
    <recommendedName>
        <fullName evidence="1">HTH cro/C1-type domain-containing protein</fullName>
    </recommendedName>
</protein>
<comment type="caution">
    <text evidence="2">The sequence shown here is derived from an EMBL/GenBank/DDBJ whole genome shotgun (WGS) entry which is preliminary data.</text>
</comment>
<dbReference type="Gene3D" id="3.30.450.180">
    <property type="match status" value="1"/>
</dbReference>
<evidence type="ECO:0000313" key="2">
    <source>
        <dbReference type="EMBL" id="GAA4990664.1"/>
    </source>
</evidence>
<dbReference type="SMART" id="SM00530">
    <property type="entry name" value="HTH_XRE"/>
    <property type="match status" value="1"/>
</dbReference>
<dbReference type="EMBL" id="BAABIV010000013">
    <property type="protein sequence ID" value="GAA4990664.1"/>
    <property type="molecule type" value="Genomic_DNA"/>
</dbReference>
<sequence>MGDDNRGLPGVGVVVRGEENPGEGETVAGEGDVGLHGMSLLVRVGLGDGRGRRGFLQAVLVVTDTRTRHGEGVRGFFRPRTELSWDTAGPLSQGRQAVTLAAMSSSNGHVSELGAFLKARRTELSPAEVGLPDASGRRRVKGLRREEVASLASISPDYYTRLEQGRRQASEPVLDTLARVLRLDEGERAYLFELSGRDAARPRRRTSQKVQPQLRRLLDDLSTTPAVVLGRRTDILAWNAMAAALFTDFARIPEKHRNFVRLVFREPAVRALYADWEWAARMTLAQLRMEAVRDPKDPRLAELVGELSLQDPDFRRWCGTHRVAAQRSGTKVLNHPVVGPLTLDWSFLTSTDDPDQQVITLTAEPGTTSHDRLRDLAARTAAAADRPAGDR</sequence>
<dbReference type="Pfam" id="PF17765">
    <property type="entry name" value="MLTR_LBD"/>
    <property type="match status" value="1"/>
</dbReference>
<dbReference type="PANTHER" id="PTHR35010:SF2">
    <property type="entry name" value="BLL4672 PROTEIN"/>
    <property type="match status" value="1"/>
</dbReference>
<name>A0ABP9I7A9_9ACTN</name>